<dbReference type="FunFam" id="3.40.50.300:FF:000016">
    <property type="entry name" value="Oligopeptide ABC transporter ATP-binding component"/>
    <property type="match status" value="1"/>
</dbReference>
<comment type="subcellular location">
    <subcellularLocation>
        <location evidence="1">Cell inner membrane</location>
        <topology evidence="1">Peripheral membrane protein</topology>
    </subcellularLocation>
</comment>
<dbReference type="GO" id="GO:0005886">
    <property type="term" value="C:plasma membrane"/>
    <property type="evidence" value="ECO:0007669"/>
    <property type="project" value="UniProtKB-SubCell"/>
</dbReference>
<dbReference type="InterPro" id="IPR003593">
    <property type="entry name" value="AAA+_ATPase"/>
</dbReference>
<dbReference type="NCBIfam" id="NF007739">
    <property type="entry name" value="PRK10419.1"/>
    <property type="match status" value="2"/>
</dbReference>
<dbReference type="SMART" id="SM00382">
    <property type="entry name" value="AAA"/>
    <property type="match status" value="2"/>
</dbReference>
<dbReference type="PROSITE" id="PS00211">
    <property type="entry name" value="ABC_TRANSPORTER_1"/>
    <property type="match status" value="2"/>
</dbReference>
<evidence type="ECO:0000313" key="10">
    <source>
        <dbReference type="Proteomes" id="UP000577362"/>
    </source>
</evidence>
<keyword evidence="7" id="KW-0472">Membrane</keyword>
<comment type="similarity">
    <text evidence="2">Belongs to the ABC transporter superfamily.</text>
</comment>
<dbReference type="Gene3D" id="3.40.50.300">
    <property type="entry name" value="P-loop containing nucleotide triphosphate hydrolases"/>
    <property type="match status" value="2"/>
</dbReference>
<gene>
    <name evidence="9" type="ORF">GGR16_002218</name>
</gene>
<dbReference type="Proteomes" id="UP000577362">
    <property type="component" value="Unassembled WGS sequence"/>
</dbReference>
<dbReference type="InterPro" id="IPR013563">
    <property type="entry name" value="Oligopep_ABC_C"/>
</dbReference>
<proteinExistence type="inferred from homology"/>
<evidence type="ECO:0000256" key="5">
    <source>
        <dbReference type="ARBA" id="ARBA00022741"/>
    </source>
</evidence>
<evidence type="ECO:0000256" key="2">
    <source>
        <dbReference type="ARBA" id="ARBA00005417"/>
    </source>
</evidence>
<feature type="domain" description="ABC transporter" evidence="8">
    <location>
        <begin position="8"/>
        <end position="255"/>
    </location>
</feature>
<dbReference type="Pfam" id="PF08352">
    <property type="entry name" value="oligo_HPY"/>
    <property type="match status" value="1"/>
</dbReference>
<dbReference type="InterPro" id="IPR003439">
    <property type="entry name" value="ABC_transporter-like_ATP-bd"/>
</dbReference>
<evidence type="ECO:0000256" key="6">
    <source>
        <dbReference type="ARBA" id="ARBA00022840"/>
    </source>
</evidence>
<dbReference type="PROSITE" id="PS50893">
    <property type="entry name" value="ABC_TRANSPORTER_2"/>
    <property type="match status" value="2"/>
</dbReference>
<dbReference type="GO" id="GO:0055085">
    <property type="term" value="P:transmembrane transport"/>
    <property type="evidence" value="ECO:0007669"/>
    <property type="project" value="UniProtKB-ARBA"/>
</dbReference>
<dbReference type="InterPro" id="IPR027417">
    <property type="entry name" value="P-loop_NTPase"/>
</dbReference>
<feature type="domain" description="ABC transporter" evidence="8">
    <location>
        <begin position="274"/>
        <end position="524"/>
    </location>
</feature>
<evidence type="ECO:0000256" key="7">
    <source>
        <dbReference type="ARBA" id="ARBA00023136"/>
    </source>
</evidence>
<dbReference type="AlphaFoldDB" id="A0A840C102"/>
<keyword evidence="3" id="KW-0813">Transport</keyword>
<keyword evidence="5" id="KW-0547">Nucleotide-binding</keyword>
<keyword evidence="6 9" id="KW-0067">ATP-binding</keyword>
<evidence type="ECO:0000256" key="3">
    <source>
        <dbReference type="ARBA" id="ARBA00022448"/>
    </source>
</evidence>
<dbReference type="InterPro" id="IPR050388">
    <property type="entry name" value="ABC_Ni/Peptide_Import"/>
</dbReference>
<dbReference type="InterPro" id="IPR017871">
    <property type="entry name" value="ABC_transporter-like_CS"/>
</dbReference>
<dbReference type="CDD" id="cd03257">
    <property type="entry name" value="ABC_NikE_OppD_transporters"/>
    <property type="match status" value="2"/>
</dbReference>
<dbReference type="GO" id="GO:0015833">
    <property type="term" value="P:peptide transport"/>
    <property type="evidence" value="ECO:0007669"/>
    <property type="project" value="InterPro"/>
</dbReference>
<sequence>MADTVLSVRGLSVRFETESGAVEAVKGIDLDVDAGETVAIVGESGSGKSQTMMAVMGLLARNGRADGSVRYRGEEILGLPARALNRYRGRKITMIFQEPMTSLDPLYRIGEQIAEPLMRHAGLSRTAARRRAVELLDLVHIPDPERRLAAYPHELSGGQRQRVMIAMALANDPDILIADEPTTALDVTVQARILELLSELKARLGMAIVFITHDLGIVRRFADRTYVMKSGEVVESGATGTLFERPRHDYTRMLIEAEPTGRKSPPPPDSPTVLTAEDVRVVFTQHEGLFGRRRHDLRAVDGVDLTVRRGETVGVVGESGSGKSTLGRALLRLMPAAGLVRYEDRALMPLDRAAMRPLRRHMQLVFQDPFGSLSPRLTAGEIVTEGLLVHEPGLTRAERDRRAASAFEEVWLDPATRHRFPHEFSGGQRQRIAIARAMILKPALVVLDEPTSALDRSVQKSIVELLRHLQEKHGLAYIFISHDLAVVRALSDEIMVMKSGKVVERGSVEAIFDKPREAYTRELIAAAFLDGRGVHMEAAAGPGL</sequence>
<dbReference type="EMBL" id="JACIEN010000002">
    <property type="protein sequence ID" value="MBB4017189.1"/>
    <property type="molecule type" value="Genomic_DNA"/>
</dbReference>
<protein>
    <submittedName>
        <fullName evidence="9">Oligopeptide transport system ATP-binding protein</fullName>
    </submittedName>
</protein>
<dbReference type="RefSeq" id="WP_019403724.1">
    <property type="nucleotide sequence ID" value="NZ_JACIEN010000002.1"/>
</dbReference>
<keyword evidence="4" id="KW-1003">Cell membrane</keyword>
<keyword evidence="10" id="KW-1185">Reference proteome</keyword>
<name>A0A840C102_9HYPH</name>
<dbReference type="SUPFAM" id="SSF52540">
    <property type="entry name" value="P-loop containing nucleoside triphosphate hydrolases"/>
    <property type="match status" value="2"/>
</dbReference>
<evidence type="ECO:0000256" key="4">
    <source>
        <dbReference type="ARBA" id="ARBA00022475"/>
    </source>
</evidence>
<dbReference type="NCBIfam" id="NF008453">
    <property type="entry name" value="PRK11308.1"/>
    <property type="match status" value="2"/>
</dbReference>
<evidence type="ECO:0000256" key="1">
    <source>
        <dbReference type="ARBA" id="ARBA00004417"/>
    </source>
</evidence>
<dbReference type="GO" id="GO:0016887">
    <property type="term" value="F:ATP hydrolysis activity"/>
    <property type="evidence" value="ECO:0007669"/>
    <property type="project" value="InterPro"/>
</dbReference>
<evidence type="ECO:0000313" key="9">
    <source>
        <dbReference type="EMBL" id="MBB4017189.1"/>
    </source>
</evidence>
<dbReference type="PANTHER" id="PTHR43297:SF2">
    <property type="entry name" value="DIPEPTIDE TRANSPORT ATP-BINDING PROTEIN DPPD"/>
    <property type="match status" value="1"/>
</dbReference>
<dbReference type="Pfam" id="PF00005">
    <property type="entry name" value="ABC_tran"/>
    <property type="match status" value="2"/>
</dbReference>
<accession>A0A840C102</accession>
<dbReference type="PANTHER" id="PTHR43297">
    <property type="entry name" value="OLIGOPEPTIDE TRANSPORT ATP-BINDING PROTEIN APPD"/>
    <property type="match status" value="1"/>
</dbReference>
<comment type="caution">
    <text evidence="9">The sequence shown here is derived from an EMBL/GenBank/DDBJ whole genome shotgun (WGS) entry which is preliminary data.</text>
</comment>
<organism evidence="9 10">
    <name type="scientific">Chelatococcus caeni</name>
    <dbReference type="NCBI Taxonomy" id="1348468"/>
    <lineage>
        <taxon>Bacteria</taxon>
        <taxon>Pseudomonadati</taxon>
        <taxon>Pseudomonadota</taxon>
        <taxon>Alphaproteobacteria</taxon>
        <taxon>Hyphomicrobiales</taxon>
        <taxon>Chelatococcaceae</taxon>
        <taxon>Chelatococcus</taxon>
    </lineage>
</organism>
<reference evidence="9 10" key="1">
    <citation type="submission" date="2020-08" db="EMBL/GenBank/DDBJ databases">
        <title>Genomic Encyclopedia of Type Strains, Phase IV (KMG-IV): sequencing the most valuable type-strain genomes for metagenomic binning, comparative biology and taxonomic classification.</title>
        <authorList>
            <person name="Goeker M."/>
        </authorList>
    </citation>
    <scope>NUCLEOTIDE SEQUENCE [LARGE SCALE GENOMIC DNA]</scope>
    <source>
        <strain evidence="9 10">DSM 103737</strain>
    </source>
</reference>
<dbReference type="GO" id="GO:0005524">
    <property type="term" value="F:ATP binding"/>
    <property type="evidence" value="ECO:0007669"/>
    <property type="project" value="UniProtKB-KW"/>
</dbReference>
<evidence type="ECO:0000259" key="8">
    <source>
        <dbReference type="PROSITE" id="PS50893"/>
    </source>
</evidence>